<dbReference type="PANTHER" id="PTHR43072:SF23">
    <property type="entry name" value="UPF0039 PROTEIN C11D3.02C"/>
    <property type="match status" value="1"/>
</dbReference>
<dbReference type="Proteomes" id="UP000753908">
    <property type="component" value="Unassembled WGS sequence"/>
</dbReference>
<dbReference type="PROSITE" id="PS51186">
    <property type="entry name" value="GNAT"/>
    <property type="match status" value="1"/>
</dbReference>
<protein>
    <submittedName>
        <fullName evidence="4">GNAT family N-acetyltransferase</fullName>
    </submittedName>
</protein>
<gene>
    <name evidence="4" type="ORF">KME25_14275</name>
</gene>
<proteinExistence type="predicted"/>
<dbReference type="PANTHER" id="PTHR43072">
    <property type="entry name" value="N-ACETYLTRANSFERASE"/>
    <property type="match status" value="1"/>
</dbReference>
<dbReference type="GO" id="GO:0016747">
    <property type="term" value="F:acyltransferase activity, transferring groups other than amino-acyl groups"/>
    <property type="evidence" value="ECO:0007669"/>
    <property type="project" value="InterPro"/>
</dbReference>
<dbReference type="Pfam" id="PF13420">
    <property type="entry name" value="Acetyltransf_4"/>
    <property type="match status" value="1"/>
</dbReference>
<dbReference type="NCBIfam" id="NF040504">
    <property type="entry name" value="resist_ArsN1b"/>
    <property type="match status" value="1"/>
</dbReference>
<dbReference type="AlphaFoldDB" id="A0A951UA41"/>
<dbReference type="InterPro" id="IPR016181">
    <property type="entry name" value="Acyl_CoA_acyltransferase"/>
</dbReference>
<keyword evidence="1" id="KW-0808">Transferase</keyword>
<evidence type="ECO:0000313" key="5">
    <source>
        <dbReference type="Proteomes" id="UP000753908"/>
    </source>
</evidence>
<evidence type="ECO:0000256" key="2">
    <source>
        <dbReference type="ARBA" id="ARBA00023315"/>
    </source>
</evidence>
<name>A0A951UA41_9CYAN</name>
<accession>A0A951UA41</accession>
<dbReference type="CDD" id="cd04301">
    <property type="entry name" value="NAT_SF"/>
    <property type="match status" value="1"/>
</dbReference>
<evidence type="ECO:0000256" key="1">
    <source>
        <dbReference type="ARBA" id="ARBA00022679"/>
    </source>
</evidence>
<keyword evidence="2" id="KW-0012">Acyltransferase</keyword>
<dbReference type="EMBL" id="JAHHIF010000016">
    <property type="protein sequence ID" value="MBW4545595.1"/>
    <property type="molecule type" value="Genomic_DNA"/>
</dbReference>
<evidence type="ECO:0000259" key="3">
    <source>
        <dbReference type="PROSITE" id="PS51186"/>
    </source>
</evidence>
<evidence type="ECO:0000313" key="4">
    <source>
        <dbReference type="EMBL" id="MBW4545595.1"/>
    </source>
</evidence>
<feature type="domain" description="N-acetyltransferase" evidence="3">
    <location>
        <begin position="2"/>
        <end position="163"/>
    </location>
</feature>
<comment type="caution">
    <text evidence="4">The sequence shown here is derived from an EMBL/GenBank/DDBJ whole genome shotgun (WGS) entry which is preliminary data.</text>
</comment>
<dbReference type="SUPFAM" id="SSF55729">
    <property type="entry name" value="Acyl-CoA N-acyltransferases (Nat)"/>
    <property type="match status" value="1"/>
</dbReference>
<dbReference type="Gene3D" id="3.40.630.30">
    <property type="match status" value="1"/>
</dbReference>
<reference evidence="4" key="2">
    <citation type="journal article" date="2022" name="Microbiol. Resour. Announc.">
        <title>Metagenome Sequencing to Explore Phylogenomics of Terrestrial Cyanobacteria.</title>
        <authorList>
            <person name="Ward R.D."/>
            <person name="Stajich J.E."/>
            <person name="Johansen J.R."/>
            <person name="Huntemann M."/>
            <person name="Clum A."/>
            <person name="Foster B."/>
            <person name="Foster B."/>
            <person name="Roux S."/>
            <person name="Palaniappan K."/>
            <person name="Varghese N."/>
            <person name="Mukherjee S."/>
            <person name="Reddy T.B.K."/>
            <person name="Daum C."/>
            <person name="Copeland A."/>
            <person name="Chen I.A."/>
            <person name="Ivanova N.N."/>
            <person name="Kyrpides N.C."/>
            <person name="Shapiro N."/>
            <person name="Eloe-Fadrosh E.A."/>
            <person name="Pietrasiak N."/>
        </authorList>
    </citation>
    <scope>NUCLEOTIDE SEQUENCE</scope>
    <source>
        <strain evidence="4">CPER-KK1</strain>
    </source>
</reference>
<dbReference type="InterPro" id="IPR000182">
    <property type="entry name" value="GNAT_dom"/>
</dbReference>
<reference evidence="4" key="1">
    <citation type="submission" date="2021-05" db="EMBL/GenBank/DDBJ databases">
        <authorList>
            <person name="Pietrasiak N."/>
            <person name="Ward R."/>
            <person name="Stajich J.E."/>
            <person name="Kurbessoian T."/>
        </authorList>
    </citation>
    <scope>NUCLEOTIDE SEQUENCE</scope>
    <source>
        <strain evidence="4">CPER-KK1</strain>
    </source>
</reference>
<sequence>MNAIRLANEGDAQQCLSIYAPIVRETPISFELTPPTEEEFRQRILSNLEQMPWLVCEIDGEVWGYAYASKHRQRAAYQWSVESSVYVNAAYRRKRVGKALYTSLMKLLQLQGFYNVYAGVTLPNPASVALHEAVGFVPVGVYRLTGYKFGTWHDVGWWQLSLQRDRASPVQPPLLLNEVQNSAHWQKVLSSGLSLLQV</sequence>
<organism evidence="4 5">
    <name type="scientific">Symplocastrum torsivum CPER-KK1</name>
    <dbReference type="NCBI Taxonomy" id="450513"/>
    <lineage>
        <taxon>Bacteria</taxon>
        <taxon>Bacillati</taxon>
        <taxon>Cyanobacteriota</taxon>
        <taxon>Cyanophyceae</taxon>
        <taxon>Oscillatoriophycideae</taxon>
        <taxon>Oscillatoriales</taxon>
        <taxon>Microcoleaceae</taxon>
        <taxon>Symplocastrum</taxon>
    </lineage>
</organism>